<dbReference type="PANTHER" id="PTHR43840:SF15">
    <property type="entry name" value="MITOCHONDRIAL METAL TRANSPORTER 1-RELATED"/>
    <property type="match status" value="1"/>
</dbReference>
<dbReference type="InterPro" id="IPR027469">
    <property type="entry name" value="Cation_efflux_TMD_sf"/>
</dbReference>
<evidence type="ECO:0000256" key="1">
    <source>
        <dbReference type="ARBA" id="ARBA00003168"/>
    </source>
</evidence>
<accession>A0A9Q0J3R0</accession>
<dbReference type="SUPFAM" id="SSF161111">
    <property type="entry name" value="Cation efflux protein transmembrane domain-like"/>
    <property type="match status" value="1"/>
</dbReference>
<dbReference type="Proteomes" id="UP001141552">
    <property type="component" value="Unassembled WGS sequence"/>
</dbReference>
<dbReference type="Pfam" id="PF16916">
    <property type="entry name" value="ZT_dimer"/>
    <property type="match status" value="1"/>
</dbReference>
<reference evidence="11" key="1">
    <citation type="submission" date="2022-02" db="EMBL/GenBank/DDBJ databases">
        <authorList>
            <person name="Henning P.M."/>
            <person name="McCubbin A.G."/>
            <person name="Shore J.S."/>
        </authorList>
    </citation>
    <scope>NUCLEOTIDE SEQUENCE</scope>
    <source>
        <strain evidence="11">F60SS</strain>
        <tissue evidence="11">Leaves</tissue>
    </source>
</reference>
<keyword evidence="6" id="KW-1133">Transmembrane helix</keyword>
<evidence type="ECO:0000256" key="3">
    <source>
        <dbReference type="ARBA" id="ARBA00022448"/>
    </source>
</evidence>
<dbReference type="AlphaFoldDB" id="A0A9Q0J3R0"/>
<dbReference type="InterPro" id="IPR058533">
    <property type="entry name" value="Cation_efflux_TM"/>
</dbReference>
<evidence type="ECO:0000256" key="5">
    <source>
        <dbReference type="ARBA" id="ARBA00022692"/>
    </source>
</evidence>
<evidence type="ECO:0000259" key="9">
    <source>
        <dbReference type="Pfam" id="PF01545"/>
    </source>
</evidence>
<dbReference type="Gene3D" id="3.30.70.1350">
    <property type="entry name" value="Cation efflux protein, cytoplasmic domain"/>
    <property type="match status" value="1"/>
</dbReference>
<dbReference type="InterPro" id="IPR050291">
    <property type="entry name" value="CDF_Transporter"/>
</dbReference>
<gene>
    <name evidence="11" type="ORF">Tsubulata_012460</name>
</gene>
<evidence type="ECO:0000256" key="2">
    <source>
        <dbReference type="ARBA" id="ARBA00004128"/>
    </source>
</evidence>
<dbReference type="FunFam" id="3.30.70.1350:FF:000008">
    <property type="entry name" value="Metal tolerance protein C1"/>
    <property type="match status" value="1"/>
</dbReference>
<evidence type="ECO:0000313" key="12">
    <source>
        <dbReference type="Proteomes" id="UP001141552"/>
    </source>
</evidence>
<dbReference type="NCBIfam" id="TIGR01297">
    <property type="entry name" value="CDF"/>
    <property type="match status" value="1"/>
</dbReference>
<evidence type="ECO:0000313" key="11">
    <source>
        <dbReference type="EMBL" id="KAJ4828496.1"/>
    </source>
</evidence>
<dbReference type="InterPro" id="IPR036837">
    <property type="entry name" value="Cation_efflux_CTD_sf"/>
</dbReference>
<feature type="domain" description="Cation efflux protein cytoplasmic" evidence="10">
    <location>
        <begin position="351"/>
        <end position="410"/>
    </location>
</feature>
<dbReference type="Gene3D" id="1.20.1510.10">
    <property type="entry name" value="Cation efflux protein transmembrane domain"/>
    <property type="match status" value="1"/>
</dbReference>
<evidence type="ECO:0008006" key="13">
    <source>
        <dbReference type="Google" id="ProtNLM"/>
    </source>
</evidence>
<dbReference type="PANTHER" id="PTHR43840">
    <property type="entry name" value="MITOCHONDRIAL METAL TRANSPORTER 1-RELATED"/>
    <property type="match status" value="1"/>
</dbReference>
<dbReference type="InterPro" id="IPR002524">
    <property type="entry name" value="Cation_efflux"/>
</dbReference>
<reference evidence="11" key="2">
    <citation type="journal article" date="2023" name="Plants (Basel)">
        <title>Annotation of the Turnera subulata (Passifloraceae) Draft Genome Reveals the S-Locus Evolved after the Divergence of Turneroideae from Passifloroideae in a Stepwise Manner.</title>
        <authorList>
            <person name="Henning P.M."/>
            <person name="Roalson E.H."/>
            <person name="Mir W."/>
            <person name="McCubbin A.G."/>
            <person name="Shore J.S."/>
        </authorList>
    </citation>
    <scope>NUCLEOTIDE SEQUENCE</scope>
    <source>
        <strain evidence="11">F60SS</strain>
    </source>
</reference>
<organism evidence="11 12">
    <name type="scientific">Turnera subulata</name>
    <dbReference type="NCBI Taxonomy" id="218843"/>
    <lineage>
        <taxon>Eukaryota</taxon>
        <taxon>Viridiplantae</taxon>
        <taxon>Streptophyta</taxon>
        <taxon>Embryophyta</taxon>
        <taxon>Tracheophyta</taxon>
        <taxon>Spermatophyta</taxon>
        <taxon>Magnoliopsida</taxon>
        <taxon>eudicotyledons</taxon>
        <taxon>Gunneridae</taxon>
        <taxon>Pentapetalae</taxon>
        <taxon>rosids</taxon>
        <taxon>fabids</taxon>
        <taxon>Malpighiales</taxon>
        <taxon>Passifloraceae</taxon>
        <taxon>Turnera</taxon>
    </lineage>
</organism>
<comment type="caution">
    <text evidence="11">The sequence shown here is derived from an EMBL/GenBank/DDBJ whole genome shotgun (WGS) entry which is preliminary data.</text>
</comment>
<comment type="subcellular location">
    <subcellularLocation>
        <location evidence="2">Vacuole membrane</location>
        <topology evidence="2">Multi-pass membrane protein</topology>
    </subcellularLocation>
</comment>
<comment type="function">
    <text evidence="1">Involved in sequestration of excess metal in the cytoplasm into vacuoles to maintain metal homeostasis.</text>
</comment>
<dbReference type="SUPFAM" id="SSF160240">
    <property type="entry name" value="Cation efflux protein cytoplasmic domain-like"/>
    <property type="match status" value="1"/>
</dbReference>
<dbReference type="GO" id="GO:0008324">
    <property type="term" value="F:monoatomic cation transmembrane transporter activity"/>
    <property type="evidence" value="ECO:0007669"/>
    <property type="project" value="InterPro"/>
</dbReference>
<proteinExistence type="predicted"/>
<evidence type="ECO:0000259" key="10">
    <source>
        <dbReference type="Pfam" id="PF16916"/>
    </source>
</evidence>
<keyword evidence="4" id="KW-0926">Vacuole</keyword>
<protein>
    <recommendedName>
        <fullName evidence="13">Cation efflux protein cytoplasmic domain-containing protein</fullName>
    </recommendedName>
</protein>
<keyword evidence="7" id="KW-0472">Membrane</keyword>
<feature type="domain" description="Cation efflux protein transmembrane" evidence="9">
    <location>
        <begin position="79"/>
        <end position="297"/>
    </location>
</feature>
<feature type="region of interest" description="Disordered" evidence="8">
    <location>
        <begin position="51"/>
        <end position="70"/>
    </location>
</feature>
<name>A0A9Q0J3R0_9ROSI</name>
<feature type="compositionally biased region" description="Basic residues" evidence="8">
    <location>
        <begin position="51"/>
        <end position="64"/>
    </location>
</feature>
<evidence type="ECO:0000256" key="7">
    <source>
        <dbReference type="ARBA" id="ARBA00023136"/>
    </source>
</evidence>
<dbReference type="Pfam" id="PF01545">
    <property type="entry name" value="Cation_efflux"/>
    <property type="match status" value="1"/>
</dbReference>
<sequence length="525" mass="57603">MGFRIRNLNPIYRSYILSTLSSAHHRHHSRNPSAAASSLLEPLHHPPHFHIPRRWHLGHSHSHDHRHDTSQQGESIFRLGLAADIGLATGKALTGYLSGSTAIIADAAHSVSDVVLSGVALLSYRAGMVPKDKEHPYGHGKFESLGALGISFMLLTTAGGIAWHAIDILLGLLSTSPEVVAHSLPHDHAHNHGGGHHHGIDMEHPTLALTMTVVSISVKEGLYWITKRAGEKQGSGLMKANAWHHRADAISSVVALIGVGGAIVGVKFLDPLAGLVVSGMIFKAGLETGYQSVLELVDAAIPADQLQPIVQTILRVEGVKASSRSPFVANRGACCFLFLSYLYHLRNRNYLQGCHRVRGRRAGSYLYLDVHIVVDPFLSVSSAHEVGENVRQEIHKSHPEIAEVFIHIDPAYLQCPPDMSNRREKLDQRETKNRNMEDKDIESIVSKVFSSEFLQEVAVERITRHLSRGKTLLQIEVSLPPEVLIGDAMKVAAEAEQEIVKAIPDVIQVSFHPRLGRPIPKFDCD</sequence>
<evidence type="ECO:0000256" key="6">
    <source>
        <dbReference type="ARBA" id="ARBA00022989"/>
    </source>
</evidence>
<evidence type="ECO:0000256" key="8">
    <source>
        <dbReference type="SAM" id="MobiDB-lite"/>
    </source>
</evidence>
<dbReference type="FunFam" id="1.20.1510.10:FF:000023">
    <property type="entry name" value="Metal tolerance protein C1"/>
    <property type="match status" value="1"/>
</dbReference>
<keyword evidence="5" id="KW-0812">Transmembrane</keyword>
<dbReference type="OrthoDB" id="435980at2759"/>
<keyword evidence="3" id="KW-0813">Transport</keyword>
<dbReference type="GO" id="GO:0005774">
    <property type="term" value="C:vacuolar membrane"/>
    <property type="evidence" value="ECO:0007669"/>
    <property type="project" value="UniProtKB-SubCell"/>
</dbReference>
<evidence type="ECO:0000256" key="4">
    <source>
        <dbReference type="ARBA" id="ARBA00022554"/>
    </source>
</evidence>
<keyword evidence="12" id="KW-1185">Reference proteome</keyword>
<dbReference type="InterPro" id="IPR027470">
    <property type="entry name" value="Cation_efflux_CTD"/>
</dbReference>
<dbReference type="EMBL" id="JAKUCV010006155">
    <property type="protein sequence ID" value="KAJ4828496.1"/>
    <property type="molecule type" value="Genomic_DNA"/>
</dbReference>